<dbReference type="PANTHER" id="PTHR43806:SF11">
    <property type="entry name" value="CEREVISIN-RELATED"/>
    <property type="match status" value="1"/>
</dbReference>
<dbReference type="Gene3D" id="3.40.80.10">
    <property type="entry name" value="Peptidoglycan recognition protein-like"/>
    <property type="match status" value="1"/>
</dbReference>
<dbReference type="AlphaFoldDB" id="A0A1G1W5H0"/>
<dbReference type="InterPro" id="IPR015500">
    <property type="entry name" value="Peptidase_S8_subtilisin-rel"/>
</dbReference>
<evidence type="ECO:0000256" key="2">
    <source>
        <dbReference type="ARBA" id="ARBA00022670"/>
    </source>
</evidence>
<evidence type="ECO:0000256" key="5">
    <source>
        <dbReference type="PROSITE-ProRule" id="PRU01240"/>
    </source>
</evidence>
<evidence type="ECO:0000313" key="7">
    <source>
        <dbReference type="EMBL" id="OGY22873.1"/>
    </source>
</evidence>
<keyword evidence="4 5" id="KW-0720">Serine protease</keyword>
<dbReference type="SUPFAM" id="SSF55846">
    <property type="entry name" value="N-acetylmuramoyl-L-alanine amidase-like"/>
    <property type="match status" value="1"/>
</dbReference>
<reference evidence="7 8" key="1">
    <citation type="journal article" date="2016" name="Nat. Commun.">
        <title>Thousands of microbial genomes shed light on interconnected biogeochemical processes in an aquifer system.</title>
        <authorList>
            <person name="Anantharaman K."/>
            <person name="Brown C.T."/>
            <person name="Hug L.A."/>
            <person name="Sharon I."/>
            <person name="Castelle C.J."/>
            <person name="Probst A.J."/>
            <person name="Thomas B.C."/>
            <person name="Singh A."/>
            <person name="Wilkins M.J."/>
            <person name="Karaoz U."/>
            <person name="Brodie E.L."/>
            <person name="Williams K.H."/>
            <person name="Hubbard S.S."/>
            <person name="Banfield J.F."/>
        </authorList>
    </citation>
    <scope>NUCLEOTIDE SEQUENCE [LARGE SCALE GENOMIC DNA]</scope>
</reference>
<dbReference type="PROSITE" id="PS00136">
    <property type="entry name" value="SUBTILASE_ASP"/>
    <property type="match status" value="1"/>
</dbReference>
<evidence type="ECO:0000256" key="1">
    <source>
        <dbReference type="ARBA" id="ARBA00011073"/>
    </source>
</evidence>
<dbReference type="CDD" id="cd06583">
    <property type="entry name" value="PGRP"/>
    <property type="match status" value="1"/>
</dbReference>
<dbReference type="SUPFAM" id="SSF52743">
    <property type="entry name" value="Subtilisin-like"/>
    <property type="match status" value="1"/>
</dbReference>
<accession>A0A1G1W5H0</accession>
<dbReference type="EMBL" id="MHCP01000030">
    <property type="protein sequence ID" value="OGY22873.1"/>
    <property type="molecule type" value="Genomic_DNA"/>
</dbReference>
<comment type="caution">
    <text evidence="7">The sequence shown here is derived from an EMBL/GenBank/DDBJ whole genome shotgun (WGS) entry which is preliminary data.</text>
</comment>
<dbReference type="GO" id="GO:0006508">
    <property type="term" value="P:proteolysis"/>
    <property type="evidence" value="ECO:0007669"/>
    <property type="project" value="UniProtKB-KW"/>
</dbReference>
<dbReference type="Gene3D" id="3.40.50.200">
    <property type="entry name" value="Peptidase S8/S53 domain"/>
    <property type="match status" value="1"/>
</dbReference>
<evidence type="ECO:0000256" key="3">
    <source>
        <dbReference type="ARBA" id="ARBA00022801"/>
    </source>
</evidence>
<name>A0A1G1W5H0_9BACT</name>
<sequence length="1017" mass="109790">MKVRIKVFSVLILLVLLVFFGLLVAFYNPQKPVKVRAGHFITSVTKTDTLKLFAKELSSKNNHFVLGQAAPIEVKKIGQVKTSPFSFNALSSSWEVALPKGAEIHIQVRTSKDGKIWTEWKEIEVDDDGSDYELSNKKYGRLITLEGKFFQEQVVLKTTDINKIPEVKKLNLTYIDSKEKISLLEKILKKLKISLEKVFAAYDAPKRPTDAPAICSRTCWGADESIYVPGEDYAPIKKIIIHHTVTSNNDPDPVSTVRAIYYYHNVVRGWGDIGYNFVIDQNNGTIYEGRRGGDGVIGAHTSGYNSGSVGVAVLGDFRYVGPNKRVQNALHKIVVWKLYSHNIDPDEISVFGRDGFALPAVFVHGRVANTACAGTYLNKFTPSLISLAHFLPQQIVFRNASGLQRIDIGNDTTVEDLLRRYGHYGTVAPNYIRKIATFPSDGSTLPNDPNYLSQWDLVKLDALNVWKDTSGGNPSVKVAVLDSGVAYENYDPAGSENYAKGPDFVHTNFVLGYDFVNHDSHPNDDNGHGTIVASVIAESTNNALGSASLAYNISIMPVKVCDSSGWCIDSDVASGIDFAKANGSKVINLSIVGDDYSEVIQAVINSAWLSGNFISAAAGNGASSNLSYPARGNLVTAVGALTKTSTRAYYSSYGKDLDLMAPGGTGYGGTQDLIYQKLTCTSGRVCTNFSYGTVAGTSIASAVVAATASLMTERFGDATPGNIEAIMRSTATDLGSSGFDANFGYGRINPLSAINYLYIGGYILDGRGGVHEFGTASKADNGNRWPWDIARSIALLPDHSGGYVLDGWGGLHAFGSATPIAHNTHAYWPKWDIARDVILLSSSTPSSPKGYILDGWGGLHAFGGAPTIPNSSHAYWPKWDIVNAVVLNTNDTGGYILDGWGGLHAFGSATPIAHNTHAYWPLWDIARDVVLVPGGGGYILDGYGGVHNFGAAPSISIHSYWPGRDIARSISLNTDGTGGYVLDGLGGIHPLGSSLPFYKSNYAYWIGWDIAKALVLK</sequence>
<dbReference type="GO" id="GO:0008270">
    <property type="term" value="F:zinc ion binding"/>
    <property type="evidence" value="ECO:0007669"/>
    <property type="project" value="InterPro"/>
</dbReference>
<feature type="domain" description="Peptidoglycan recognition protein family" evidence="6">
    <location>
        <begin position="212"/>
        <end position="356"/>
    </location>
</feature>
<dbReference type="PROSITE" id="PS51892">
    <property type="entry name" value="SUBTILASE"/>
    <property type="match status" value="1"/>
</dbReference>
<organism evidence="7 8">
    <name type="scientific">Candidatus Woykebacteria bacterium RBG_13_40_15</name>
    <dbReference type="NCBI Taxonomy" id="1802593"/>
    <lineage>
        <taxon>Bacteria</taxon>
        <taxon>Candidatus Woykeibacteriota</taxon>
    </lineage>
</organism>
<dbReference type="InterPro" id="IPR036852">
    <property type="entry name" value="Peptidase_S8/S53_dom_sf"/>
</dbReference>
<dbReference type="PANTHER" id="PTHR43806">
    <property type="entry name" value="PEPTIDASE S8"/>
    <property type="match status" value="1"/>
</dbReference>
<dbReference type="InterPro" id="IPR036505">
    <property type="entry name" value="Amidase/PGRP_sf"/>
</dbReference>
<keyword evidence="3 5" id="KW-0378">Hydrolase</keyword>
<dbReference type="InterPro" id="IPR006619">
    <property type="entry name" value="PGRP_domain_met/bac"/>
</dbReference>
<dbReference type="InterPro" id="IPR000209">
    <property type="entry name" value="Peptidase_S8/S53_dom"/>
</dbReference>
<feature type="active site" description="Charge relay system" evidence="5">
    <location>
        <position position="528"/>
    </location>
</feature>
<evidence type="ECO:0000256" key="4">
    <source>
        <dbReference type="ARBA" id="ARBA00022825"/>
    </source>
</evidence>
<dbReference type="InterPro" id="IPR050131">
    <property type="entry name" value="Peptidase_S8_subtilisin-like"/>
</dbReference>
<evidence type="ECO:0000313" key="8">
    <source>
        <dbReference type="Proteomes" id="UP000176631"/>
    </source>
</evidence>
<dbReference type="Pfam" id="PF00082">
    <property type="entry name" value="Peptidase_S8"/>
    <property type="match status" value="1"/>
</dbReference>
<dbReference type="STRING" id="1802593.A2172_02945"/>
<dbReference type="PRINTS" id="PR00723">
    <property type="entry name" value="SUBTILISIN"/>
</dbReference>
<dbReference type="Proteomes" id="UP000176631">
    <property type="component" value="Unassembled WGS sequence"/>
</dbReference>
<dbReference type="InterPro" id="IPR023827">
    <property type="entry name" value="Peptidase_S8_Asp-AS"/>
</dbReference>
<dbReference type="Pfam" id="PF01510">
    <property type="entry name" value="Amidase_2"/>
    <property type="match status" value="1"/>
</dbReference>
<gene>
    <name evidence="7" type="ORF">A2172_02945</name>
</gene>
<feature type="active site" description="Charge relay system" evidence="5">
    <location>
        <position position="698"/>
    </location>
</feature>
<comment type="similarity">
    <text evidence="1 5">Belongs to the peptidase S8 family.</text>
</comment>
<evidence type="ECO:0000259" key="6">
    <source>
        <dbReference type="SMART" id="SM00701"/>
    </source>
</evidence>
<proteinExistence type="inferred from homology"/>
<keyword evidence="2 5" id="KW-0645">Protease</keyword>
<dbReference type="GO" id="GO:0009253">
    <property type="term" value="P:peptidoglycan catabolic process"/>
    <property type="evidence" value="ECO:0007669"/>
    <property type="project" value="InterPro"/>
</dbReference>
<dbReference type="InterPro" id="IPR002502">
    <property type="entry name" value="Amidase_domain"/>
</dbReference>
<dbReference type="GO" id="GO:0004252">
    <property type="term" value="F:serine-type endopeptidase activity"/>
    <property type="evidence" value="ECO:0007669"/>
    <property type="project" value="UniProtKB-UniRule"/>
</dbReference>
<dbReference type="GO" id="GO:0008745">
    <property type="term" value="F:N-acetylmuramoyl-L-alanine amidase activity"/>
    <property type="evidence" value="ECO:0007669"/>
    <property type="project" value="InterPro"/>
</dbReference>
<dbReference type="SMART" id="SM00701">
    <property type="entry name" value="PGRP"/>
    <property type="match status" value="1"/>
</dbReference>
<feature type="active site" description="Charge relay system" evidence="5">
    <location>
        <position position="482"/>
    </location>
</feature>
<protein>
    <recommendedName>
        <fullName evidence="6">Peptidoglycan recognition protein family domain-containing protein</fullName>
    </recommendedName>
</protein>